<evidence type="ECO:0000313" key="3">
    <source>
        <dbReference type="Proteomes" id="UP000662783"/>
    </source>
</evidence>
<reference evidence="2" key="1">
    <citation type="submission" date="2021-02" db="EMBL/GenBank/DDBJ databases">
        <title>Fulvivirga sp. S481 isolated from sea water.</title>
        <authorList>
            <person name="Bae S.S."/>
            <person name="Baek K."/>
        </authorList>
    </citation>
    <scope>NUCLEOTIDE SEQUENCE</scope>
    <source>
        <strain evidence="2">S481</strain>
    </source>
</reference>
<organism evidence="2 3">
    <name type="scientific">Fulvivirga lutea</name>
    <dbReference type="NCBI Taxonomy" id="2810512"/>
    <lineage>
        <taxon>Bacteria</taxon>
        <taxon>Pseudomonadati</taxon>
        <taxon>Bacteroidota</taxon>
        <taxon>Cytophagia</taxon>
        <taxon>Cytophagales</taxon>
        <taxon>Fulvivirgaceae</taxon>
        <taxon>Fulvivirga</taxon>
    </lineage>
</organism>
<dbReference type="EMBL" id="CP070608">
    <property type="protein sequence ID" value="QSE97635.1"/>
    <property type="molecule type" value="Genomic_DNA"/>
</dbReference>
<sequence length="310" mass="34194">MNIIKSTIQLLTVFLFVGISANIYAQDQEPAPISRDSAWTTGGNAGFFFQQVGVDNWAGGGENAVAYGSEVNLFANKRRRSHTWFNSLQAGYGLVKIGDSGSRKNNDVLIVTSQYGRYLSKNWQLSGGIDFRTQFDDGFNYAGAADGTDTLISTFMAPGYLSPYIGASYKPNDAFSATISPLMNKITFVLDDDLADVGAYGVEPGDNIRSQAGWSVSSLFQKEIMKNVNLKSSLLLFAAYEEPEHIDVNFDLFLNFKVNEFITTNFALQAIYDHDVDIEDDDGNVGPRLQLRNVLNIGVTFNFGEKPKEE</sequence>
<dbReference type="KEGG" id="fuv:JR347_00680"/>
<dbReference type="Proteomes" id="UP000662783">
    <property type="component" value="Chromosome"/>
</dbReference>
<dbReference type="Pfam" id="PF11276">
    <property type="entry name" value="DUF3078"/>
    <property type="match status" value="1"/>
</dbReference>
<keyword evidence="3" id="KW-1185">Reference proteome</keyword>
<evidence type="ECO:0000256" key="1">
    <source>
        <dbReference type="SAM" id="SignalP"/>
    </source>
</evidence>
<feature type="signal peptide" evidence="1">
    <location>
        <begin position="1"/>
        <end position="25"/>
    </location>
</feature>
<feature type="chain" id="PRO_5037699308" evidence="1">
    <location>
        <begin position="26"/>
        <end position="310"/>
    </location>
</feature>
<accession>A0A974WGI5</accession>
<keyword evidence="1" id="KW-0732">Signal</keyword>
<gene>
    <name evidence="2" type="ORF">JR347_00680</name>
</gene>
<dbReference type="InterPro" id="IPR021428">
    <property type="entry name" value="DUF3078"/>
</dbReference>
<proteinExistence type="predicted"/>
<protein>
    <submittedName>
        <fullName evidence="2">DUF3078 domain-containing protein</fullName>
    </submittedName>
</protein>
<name>A0A974WGI5_9BACT</name>
<evidence type="ECO:0000313" key="2">
    <source>
        <dbReference type="EMBL" id="QSE97635.1"/>
    </source>
</evidence>
<dbReference type="AlphaFoldDB" id="A0A974WGI5"/>
<dbReference type="RefSeq" id="WP_205722144.1">
    <property type="nucleotide sequence ID" value="NZ_CP070608.1"/>
</dbReference>